<dbReference type="RefSeq" id="WP_182517019.1">
    <property type="nucleotide sequence ID" value="NZ_JACGXP010000008.1"/>
</dbReference>
<proteinExistence type="predicted"/>
<dbReference type="Proteomes" id="UP000590225">
    <property type="component" value="Unassembled WGS sequence"/>
</dbReference>
<organism evidence="1 2">
    <name type="scientific">Curtobacterium pusillum</name>
    <dbReference type="NCBI Taxonomy" id="69373"/>
    <lineage>
        <taxon>Bacteria</taxon>
        <taxon>Bacillati</taxon>
        <taxon>Actinomycetota</taxon>
        <taxon>Actinomycetes</taxon>
        <taxon>Micrococcales</taxon>
        <taxon>Microbacteriaceae</taxon>
        <taxon>Curtobacterium</taxon>
    </lineage>
</organism>
<dbReference type="AlphaFoldDB" id="A0AAW3TBF7"/>
<sequence>MPDKLYWVLSLLKAAGERAIQESRCKPVTAVAKLADDAREQDGLNPRSRIAAVRSFR</sequence>
<evidence type="ECO:0000313" key="1">
    <source>
        <dbReference type="EMBL" id="MBA8992154.1"/>
    </source>
</evidence>
<comment type="caution">
    <text evidence="1">The sequence shown here is derived from an EMBL/GenBank/DDBJ whole genome shotgun (WGS) entry which is preliminary data.</text>
</comment>
<protein>
    <submittedName>
        <fullName evidence="1">Uncharacterized protein</fullName>
    </submittedName>
</protein>
<name>A0AAW3TBF7_9MICO</name>
<accession>A0AAW3TBF7</accession>
<gene>
    <name evidence="1" type="ORF">FHW23_003442</name>
</gene>
<evidence type="ECO:0000313" key="2">
    <source>
        <dbReference type="Proteomes" id="UP000590225"/>
    </source>
</evidence>
<reference evidence="1 2" key="1">
    <citation type="submission" date="2020-07" db="EMBL/GenBank/DDBJ databases">
        <title>Above-ground endophytic microbial communities from plants in different locations in the United States.</title>
        <authorList>
            <person name="Frank C."/>
        </authorList>
    </citation>
    <scope>NUCLEOTIDE SEQUENCE [LARGE SCALE GENOMIC DNA]</scope>
    <source>
        <strain evidence="1 2">WPL5_2</strain>
    </source>
</reference>
<dbReference type="EMBL" id="JACGXP010000008">
    <property type="protein sequence ID" value="MBA8992154.1"/>
    <property type="molecule type" value="Genomic_DNA"/>
</dbReference>